<proteinExistence type="predicted"/>
<dbReference type="Gene3D" id="3.30.450.80">
    <property type="entry name" value="Transcription factor LuxR-like, autoinducer-binding domain"/>
    <property type="match status" value="1"/>
</dbReference>
<reference evidence="1 2" key="1">
    <citation type="submission" date="2023-07" db="EMBL/GenBank/DDBJ databases">
        <authorList>
            <person name="Peeters C."/>
        </authorList>
    </citation>
    <scope>NUCLEOTIDE SEQUENCE [LARGE SCALE GENOMIC DNA]</scope>
    <source>
        <strain evidence="1 2">LMG 19083</strain>
    </source>
</reference>
<gene>
    <name evidence="1" type="ORF">LMG19083_01679</name>
</gene>
<dbReference type="EMBL" id="CATZBU010000003">
    <property type="protein sequence ID" value="CAJ0788138.1"/>
    <property type="molecule type" value="Genomic_DNA"/>
</dbReference>
<keyword evidence="2" id="KW-1185">Reference proteome</keyword>
<evidence type="ECO:0000313" key="2">
    <source>
        <dbReference type="Proteomes" id="UP001189813"/>
    </source>
</evidence>
<dbReference type="InterPro" id="IPR036693">
    <property type="entry name" value="TF_LuxR_autoind-bd_dom_sf"/>
</dbReference>
<evidence type="ECO:0000313" key="1">
    <source>
        <dbReference type="EMBL" id="CAJ0788138.1"/>
    </source>
</evidence>
<name>A0ABN9IPI6_9RALS</name>
<sequence>MHDVDFDFDGLSFGLMEYLGEASKQRGKQRVLYNTNSPAGWKERYLDEPDFEIDPRTALQGNSGVRRSLPCAILVRCTMRKRPV</sequence>
<organism evidence="1 2">
    <name type="scientific">Ralstonia psammae</name>
    <dbReference type="NCBI Taxonomy" id="3058598"/>
    <lineage>
        <taxon>Bacteria</taxon>
        <taxon>Pseudomonadati</taxon>
        <taxon>Pseudomonadota</taxon>
        <taxon>Betaproteobacteria</taxon>
        <taxon>Burkholderiales</taxon>
        <taxon>Burkholderiaceae</taxon>
        <taxon>Ralstonia</taxon>
    </lineage>
</organism>
<accession>A0ABN9IPI6</accession>
<dbReference type="Proteomes" id="UP001189813">
    <property type="component" value="Unassembled WGS sequence"/>
</dbReference>
<comment type="caution">
    <text evidence="1">The sequence shown here is derived from an EMBL/GenBank/DDBJ whole genome shotgun (WGS) entry which is preliminary data.</text>
</comment>
<protein>
    <submittedName>
        <fullName evidence="1">Uncharacterized protein</fullName>
    </submittedName>
</protein>
<dbReference type="RefSeq" id="WP_316665180.1">
    <property type="nucleotide sequence ID" value="NZ_CATZBU010000003.1"/>
</dbReference>